<protein>
    <submittedName>
        <fullName evidence="3">Translation Initiation factor eIF- 4e</fullName>
    </submittedName>
</protein>
<comment type="caution">
    <text evidence="3">The sequence shown here is derived from an EMBL/GenBank/DDBJ whole genome shotgun (WGS) entry which is preliminary data.</text>
</comment>
<name>A0A9K3GKE7_9EUKA</name>
<keyword evidence="1" id="KW-0694">RNA-binding</keyword>
<dbReference type="InterPro" id="IPR001040">
    <property type="entry name" value="TIF_eIF_4E"/>
</dbReference>
<dbReference type="PANTHER" id="PTHR11960:SF73">
    <property type="entry name" value="TRANSLATION INITIATION FACTOR 4E, PUTATIVE-RELATED"/>
    <property type="match status" value="1"/>
</dbReference>
<keyword evidence="1" id="KW-0648">Protein biosynthesis</keyword>
<dbReference type="EMBL" id="BDIP01003022">
    <property type="protein sequence ID" value="GIQ87164.1"/>
    <property type="molecule type" value="Genomic_DNA"/>
</dbReference>
<evidence type="ECO:0000256" key="2">
    <source>
        <dbReference type="SAM" id="MobiDB-lite"/>
    </source>
</evidence>
<accession>A0A9K3GKE7</accession>
<evidence type="ECO:0000256" key="1">
    <source>
        <dbReference type="RuleBase" id="RU004374"/>
    </source>
</evidence>
<gene>
    <name evidence="3" type="ORF">KIPB_009151</name>
</gene>
<dbReference type="SUPFAM" id="SSF55418">
    <property type="entry name" value="eIF4e-like"/>
    <property type="match status" value="1"/>
</dbReference>
<evidence type="ECO:0000313" key="3">
    <source>
        <dbReference type="EMBL" id="GIQ87164.1"/>
    </source>
</evidence>
<dbReference type="PANTHER" id="PTHR11960">
    <property type="entry name" value="EUKARYOTIC TRANSLATION INITIATION FACTOR 4E RELATED"/>
    <property type="match status" value="1"/>
</dbReference>
<dbReference type="Gene3D" id="3.30.760.10">
    <property type="entry name" value="RNA Cap, Translation Initiation Factor Eif4e"/>
    <property type="match status" value="1"/>
</dbReference>
<proteinExistence type="inferred from homology"/>
<feature type="compositionally biased region" description="Pro residues" evidence="2">
    <location>
        <begin position="1"/>
        <end position="13"/>
    </location>
</feature>
<dbReference type="AlphaFoldDB" id="A0A9K3GKE7"/>
<dbReference type="GO" id="GO:0003743">
    <property type="term" value="F:translation initiation factor activity"/>
    <property type="evidence" value="ECO:0007669"/>
    <property type="project" value="UniProtKB-KW"/>
</dbReference>
<keyword evidence="1 3" id="KW-0396">Initiation factor</keyword>
<organism evidence="3 4">
    <name type="scientific">Kipferlia bialata</name>
    <dbReference type="NCBI Taxonomy" id="797122"/>
    <lineage>
        <taxon>Eukaryota</taxon>
        <taxon>Metamonada</taxon>
        <taxon>Carpediemonas-like organisms</taxon>
        <taxon>Kipferlia</taxon>
    </lineage>
</organism>
<dbReference type="OrthoDB" id="590761at2759"/>
<feature type="region of interest" description="Disordered" evidence="2">
    <location>
        <begin position="1"/>
        <end position="45"/>
    </location>
</feature>
<feature type="compositionally biased region" description="Low complexity" evidence="2">
    <location>
        <begin position="14"/>
        <end position="25"/>
    </location>
</feature>
<reference evidence="3 4" key="1">
    <citation type="journal article" date="2018" name="PLoS ONE">
        <title>The draft genome of Kipferlia bialata reveals reductive genome evolution in fornicate parasites.</title>
        <authorList>
            <person name="Tanifuji G."/>
            <person name="Takabayashi S."/>
            <person name="Kume K."/>
            <person name="Takagi M."/>
            <person name="Nakayama T."/>
            <person name="Kamikawa R."/>
            <person name="Inagaki Y."/>
            <person name="Hashimoto T."/>
        </authorList>
    </citation>
    <scope>NUCLEOTIDE SEQUENCE [LARGE SCALE GENOMIC DNA]</scope>
    <source>
        <strain evidence="3">NY0173</strain>
    </source>
</reference>
<comment type="similarity">
    <text evidence="1">Belongs to the eukaryotic initiation factor 4E family.</text>
</comment>
<dbReference type="GO" id="GO:0016281">
    <property type="term" value="C:eukaryotic translation initiation factor 4F complex"/>
    <property type="evidence" value="ECO:0007669"/>
    <property type="project" value="TreeGrafter"/>
</dbReference>
<dbReference type="GO" id="GO:0000340">
    <property type="term" value="F:RNA 7-methylguanosine cap binding"/>
    <property type="evidence" value="ECO:0007669"/>
    <property type="project" value="TreeGrafter"/>
</dbReference>
<dbReference type="InterPro" id="IPR023398">
    <property type="entry name" value="TIF_eIF4e-like"/>
</dbReference>
<keyword evidence="4" id="KW-1185">Reference proteome</keyword>
<evidence type="ECO:0000313" key="4">
    <source>
        <dbReference type="Proteomes" id="UP000265618"/>
    </source>
</evidence>
<sequence>MSKPMPLPVPSGVPSPAAGLSSSMPLPLPTPVSGLTSSAPLPLPMPDTEVAEVAEDTTKESEPREVHPLSRPYTMYCYSDSANQAADYLDSLVPLFTVDTVEAFWDHYQWISTPKSVPLGVILYFFPKDTRPCWEDPGNGGRLQLRLKKGVAHHFWEKLLVGMIGGHFDEELRGMQLSVRDGYDHIGVWTKGSSEGERGIRDLKRRIVEVLGLPKEVADLIGHQRFFPDRR</sequence>
<dbReference type="Proteomes" id="UP000265618">
    <property type="component" value="Unassembled WGS sequence"/>
</dbReference>
<dbReference type="Pfam" id="PF01652">
    <property type="entry name" value="IF4E"/>
    <property type="match status" value="1"/>
</dbReference>